<dbReference type="OrthoDB" id="5310497at2759"/>
<evidence type="ECO:0008006" key="5">
    <source>
        <dbReference type="Google" id="ProtNLM"/>
    </source>
</evidence>
<dbReference type="PANTHER" id="PTHR34618:SF1">
    <property type="entry name" value="SECRETED PROTEIN"/>
    <property type="match status" value="1"/>
</dbReference>
<accession>A0A2C5ZIY7</accession>
<dbReference type="AlphaFoldDB" id="A0A2C5ZIY7"/>
<dbReference type="Proteomes" id="UP000226431">
    <property type="component" value="Unassembled WGS sequence"/>
</dbReference>
<dbReference type="InterPro" id="IPR021476">
    <property type="entry name" value="Egh16-like"/>
</dbReference>
<evidence type="ECO:0000256" key="2">
    <source>
        <dbReference type="SAM" id="SignalP"/>
    </source>
</evidence>
<keyword evidence="2" id="KW-0732">Signal</keyword>
<dbReference type="Pfam" id="PF11327">
    <property type="entry name" value="Egh16-like"/>
    <property type="match status" value="1"/>
</dbReference>
<evidence type="ECO:0000313" key="3">
    <source>
        <dbReference type="EMBL" id="PHH79181.1"/>
    </source>
</evidence>
<gene>
    <name evidence="3" type="ORF">CDD80_5455</name>
</gene>
<name>A0A2C5ZIY7_9HYPO</name>
<organism evidence="3 4">
    <name type="scientific">Ophiocordyceps camponoti-rufipedis</name>
    <dbReference type="NCBI Taxonomy" id="2004952"/>
    <lineage>
        <taxon>Eukaryota</taxon>
        <taxon>Fungi</taxon>
        <taxon>Dikarya</taxon>
        <taxon>Ascomycota</taxon>
        <taxon>Pezizomycotina</taxon>
        <taxon>Sordariomycetes</taxon>
        <taxon>Hypocreomycetidae</taxon>
        <taxon>Hypocreales</taxon>
        <taxon>Ophiocordycipitaceae</taxon>
        <taxon>Ophiocordyceps</taxon>
    </lineage>
</organism>
<dbReference type="PANTHER" id="PTHR34618">
    <property type="entry name" value="SURFACE PROTEIN MAS1, PUTATIVE-RELATED"/>
    <property type="match status" value="1"/>
</dbReference>
<reference evidence="3 4" key="1">
    <citation type="submission" date="2017-06" db="EMBL/GenBank/DDBJ databases">
        <title>Ant-infecting Ophiocordyceps genomes reveal a high diversity of potential behavioral manipulation genes and a possible major role for enterotoxins.</title>
        <authorList>
            <person name="De Bekker C."/>
            <person name="Evans H.C."/>
            <person name="Brachmann A."/>
            <person name="Hughes D.P."/>
        </authorList>
    </citation>
    <scope>NUCLEOTIDE SEQUENCE [LARGE SCALE GENOMIC DNA]</scope>
    <source>
        <strain evidence="3 4">Map16</strain>
    </source>
</reference>
<sequence length="390" mass="40602">MRYAIVSAALIVGASAHGLPVSVTGANGVTMPGLSVTDGTPRDCSTNGCGSQADTTILRDREMKQMPLGKTQGNGKVDAASAIANFMGMSKSAQSNKGSKGVGQEDDIKGLNQAKQKRLAERDLFIRGLVGNLINSLGGGGAGATGGKGEATAKGQKNVFAAESAVSDSMGIGADKGLPDTDNQGNFNVIYRQINQDGAGPLTMECDATSCGTDNNAFQKADINTNVPGAFLGLSAATNTEFAMNASLPQGMVCKGSCGGAQNVCVCRMRNNTPAGPFGGSVAVTQNSNAVKRAVAYRLKKRYEILRREQGIKKTADKRTADEAIKTNSLEKRFELASQESAQDLAAADNEEQLSDEAEAKLQKRFQLASTQSSQEDLEADKEEALSDGA</sequence>
<keyword evidence="4" id="KW-1185">Reference proteome</keyword>
<proteinExistence type="predicted"/>
<evidence type="ECO:0000256" key="1">
    <source>
        <dbReference type="SAM" id="MobiDB-lite"/>
    </source>
</evidence>
<feature type="region of interest" description="Disordered" evidence="1">
    <location>
        <begin position="365"/>
        <end position="390"/>
    </location>
</feature>
<dbReference type="EMBL" id="NJES01000054">
    <property type="protein sequence ID" value="PHH79181.1"/>
    <property type="molecule type" value="Genomic_DNA"/>
</dbReference>
<comment type="caution">
    <text evidence="3">The sequence shown here is derived from an EMBL/GenBank/DDBJ whole genome shotgun (WGS) entry which is preliminary data.</text>
</comment>
<dbReference type="STRING" id="2004952.A0A2C5ZIY7"/>
<evidence type="ECO:0000313" key="4">
    <source>
        <dbReference type="Proteomes" id="UP000226431"/>
    </source>
</evidence>
<protein>
    <recommendedName>
        <fullName evidence="5">Cell surface protein</fullName>
    </recommendedName>
</protein>
<feature type="chain" id="PRO_5012812776" description="Cell surface protein" evidence="2">
    <location>
        <begin position="17"/>
        <end position="390"/>
    </location>
</feature>
<feature type="signal peptide" evidence="2">
    <location>
        <begin position="1"/>
        <end position="16"/>
    </location>
</feature>